<dbReference type="CDD" id="cd03047">
    <property type="entry name" value="GST_N_2"/>
    <property type="match status" value="1"/>
</dbReference>
<dbReference type="SUPFAM" id="SSF47616">
    <property type="entry name" value="GST C-terminal domain-like"/>
    <property type="match status" value="1"/>
</dbReference>
<evidence type="ECO:0000256" key="1">
    <source>
        <dbReference type="ARBA" id="ARBA00007409"/>
    </source>
</evidence>
<dbReference type="KEGG" id="rmb:K529_001005"/>
<dbReference type="Pfam" id="PF00043">
    <property type="entry name" value="GST_C"/>
    <property type="match status" value="1"/>
</dbReference>
<dbReference type="RefSeq" id="WP_005621899.1">
    <property type="nucleotide sequence ID" value="NZ_CP015230.1"/>
</dbReference>
<gene>
    <name evidence="6" type="ORF">K529_001005</name>
</gene>
<protein>
    <submittedName>
        <fullName evidence="6">Glutathione S-transferase</fullName>
    </submittedName>
</protein>
<dbReference type="InterPro" id="IPR036249">
    <property type="entry name" value="Thioredoxin-like_sf"/>
</dbReference>
<dbReference type="SUPFAM" id="SSF52833">
    <property type="entry name" value="Thioredoxin-like"/>
    <property type="match status" value="1"/>
</dbReference>
<dbReference type="PROSITE" id="PS50405">
    <property type="entry name" value="GST_CTER"/>
    <property type="match status" value="1"/>
</dbReference>
<dbReference type="OrthoDB" id="9810080at2"/>
<dbReference type="InterPro" id="IPR010987">
    <property type="entry name" value="Glutathione-S-Trfase_C-like"/>
</dbReference>
<dbReference type="STRING" id="1265309.K529_001005"/>
<dbReference type="AlphaFoldDB" id="A0A1B0ZYC4"/>
<sequence length="216" mass="24707">MLEIWGRRSSSNVQALMWCVEELNLEAVRHDAGFIYGVTDTESFARMNPNRTVPVLKDNGGEALWETGAILRYLADRYGPSSFWPKAPAERAQVDKWAEWAKLNVALQFTGPVFWRVVRTPEADKDPEAIASALRVLHANLLIAEEHLQHNTWLSGDSFTLADIQMGHVLYRYFDIDIARPKLPNLRRYYEHLMERPAYLAHVAISYEELRGALPG</sequence>
<proteinExistence type="inferred from homology"/>
<dbReference type="InterPro" id="IPR040079">
    <property type="entry name" value="Glutathione_S-Trfase"/>
</dbReference>
<dbReference type="SFLD" id="SFLDS00019">
    <property type="entry name" value="Glutathione_Transferase_(cytos"/>
    <property type="match status" value="1"/>
</dbReference>
<feature type="domain" description="GST N-terminal" evidence="4">
    <location>
        <begin position="1"/>
        <end position="82"/>
    </location>
</feature>
<evidence type="ECO:0000259" key="5">
    <source>
        <dbReference type="PROSITE" id="PS50405"/>
    </source>
</evidence>
<feature type="domain" description="GST C-terminal" evidence="5">
    <location>
        <begin position="87"/>
        <end position="214"/>
    </location>
</feature>
<keyword evidence="2 6" id="KW-0808">Transferase</keyword>
<dbReference type="EMBL" id="CP015230">
    <property type="protein sequence ID" value="ANP39330.1"/>
    <property type="molecule type" value="Genomic_DNA"/>
</dbReference>
<dbReference type="InterPro" id="IPR004045">
    <property type="entry name" value="Glutathione_S-Trfase_N"/>
</dbReference>
<dbReference type="GeneID" id="28248367"/>
<evidence type="ECO:0000256" key="2">
    <source>
        <dbReference type="ARBA" id="ARBA00022679"/>
    </source>
</evidence>
<name>A0A1B0ZYC4_9RHOB</name>
<dbReference type="GO" id="GO:0016740">
    <property type="term" value="F:transferase activity"/>
    <property type="evidence" value="ECO:0007669"/>
    <property type="project" value="UniProtKB-KW"/>
</dbReference>
<dbReference type="Gene3D" id="3.40.30.10">
    <property type="entry name" value="Glutaredoxin"/>
    <property type="match status" value="1"/>
</dbReference>
<dbReference type="Gene3D" id="1.20.1050.10">
    <property type="match status" value="1"/>
</dbReference>
<dbReference type="PANTHER" id="PTHR44051">
    <property type="entry name" value="GLUTATHIONE S-TRANSFERASE-RELATED"/>
    <property type="match status" value="1"/>
</dbReference>
<dbReference type="SFLD" id="SFLDG00358">
    <property type="entry name" value="Main_(cytGST)"/>
    <property type="match status" value="1"/>
</dbReference>
<evidence type="ECO:0000256" key="3">
    <source>
        <dbReference type="RuleBase" id="RU003494"/>
    </source>
</evidence>
<comment type="similarity">
    <text evidence="1 3">Belongs to the GST superfamily.</text>
</comment>
<evidence type="ECO:0000313" key="7">
    <source>
        <dbReference type="Proteomes" id="UP000013243"/>
    </source>
</evidence>
<dbReference type="InterPro" id="IPR004046">
    <property type="entry name" value="GST_C"/>
</dbReference>
<dbReference type="Proteomes" id="UP000013243">
    <property type="component" value="Chromosome"/>
</dbReference>
<evidence type="ECO:0000259" key="4">
    <source>
        <dbReference type="PROSITE" id="PS50404"/>
    </source>
</evidence>
<dbReference type="FunFam" id="3.40.30.10:FF:000039">
    <property type="entry name" value="Glutathione S-transferase domain"/>
    <property type="match status" value="1"/>
</dbReference>
<reference evidence="6 7" key="1">
    <citation type="journal article" date="2016" name="ISME J.">
        <title>Global occurrence and heterogeneity of the Roseobacter-clade species Ruegeria mobilis.</title>
        <authorList>
            <person name="Sonnenschein E."/>
            <person name="Gram L."/>
        </authorList>
    </citation>
    <scope>NUCLEOTIDE SEQUENCE [LARGE SCALE GENOMIC DNA]</scope>
    <source>
        <strain evidence="6 7">F1926</strain>
    </source>
</reference>
<dbReference type="PANTHER" id="PTHR44051:SF19">
    <property type="entry name" value="DISULFIDE-BOND OXIDOREDUCTASE YFCG"/>
    <property type="match status" value="1"/>
</dbReference>
<evidence type="ECO:0000313" key="6">
    <source>
        <dbReference type="EMBL" id="ANP39330.1"/>
    </source>
</evidence>
<dbReference type="PROSITE" id="PS50404">
    <property type="entry name" value="GST_NTER"/>
    <property type="match status" value="1"/>
</dbReference>
<accession>A0A1B0ZYC4</accession>
<organism evidence="6 7">
    <name type="scientific">Tritonibacter mobilis F1926</name>
    <dbReference type="NCBI Taxonomy" id="1265309"/>
    <lineage>
        <taxon>Bacteria</taxon>
        <taxon>Pseudomonadati</taxon>
        <taxon>Pseudomonadota</taxon>
        <taxon>Alphaproteobacteria</taxon>
        <taxon>Rhodobacterales</taxon>
        <taxon>Paracoccaceae</taxon>
        <taxon>Tritonibacter</taxon>
    </lineage>
</organism>
<dbReference type="Pfam" id="PF02798">
    <property type="entry name" value="GST_N"/>
    <property type="match status" value="1"/>
</dbReference>
<dbReference type="InterPro" id="IPR036282">
    <property type="entry name" value="Glutathione-S-Trfase_C_sf"/>
</dbReference>
<dbReference type="SFLD" id="SFLDG01150">
    <property type="entry name" value="Main.1:_Beta-like"/>
    <property type="match status" value="1"/>
</dbReference>